<evidence type="ECO:0000259" key="4">
    <source>
        <dbReference type="Pfam" id="PF05057"/>
    </source>
</evidence>
<feature type="region of interest" description="Disordered" evidence="3">
    <location>
        <begin position="452"/>
        <end position="492"/>
    </location>
</feature>
<evidence type="ECO:0000313" key="5">
    <source>
        <dbReference type="CGD" id="CAL0136299"/>
    </source>
</evidence>
<accession>A0A0W0CQQ4</accession>
<dbReference type="PIRSF" id="PIRSF005412">
    <property type="entry name" value="UCP005412_abhydr"/>
    <property type="match status" value="1"/>
</dbReference>
<dbReference type="SUPFAM" id="SSF53474">
    <property type="entry name" value="alpha/beta-Hydrolases"/>
    <property type="match status" value="1"/>
</dbReference>
<dbReference type="PANTHER" id="PTHR12482:SF20">
    <property type="entry name" value="LIPASE YDR444W-RELATED"/>
    <property type="match status" value="1"/>
</dbReference>
<evidence type="ECO:0000313" key="7">
    <source>
        <dbReference type="Proteomes" id="UP000054886"/>
    </source>
</evidence>
<gene>
    <name evidence="5" type="ordered locus">CAGL0M10043g</name>
    <name evidence="6" type="ORF">AO440_004286</name>
</gene>
<dbReference type="VEuPathDB" id="FungiDB:GWK60_M09999"/>
<dbReference type="InterPro" id="IPR029058">
    <property type="entry name" value="AB_hydrolase_fold"/>
</dbReference>
<organism evidence="6 7">
    <name type="scientific">Candida glabrata</name>
    <name type="common">Yeast</name>
    <name type="synonym">Torulopsis glabrata</name>
    <dbReference type="NCBI Taxonomy" id="5478"/>
    <lineage>
        <taxon>Eukaryota</taxon>
        <taxon>Fungi</taxon>
        <taxon>Dikarya</taxon>
        <taxon>Ascomycota</taxon>
        <taxon>Saccharomycotina</taxon>
        <taxon>Saccharomycetes</taxon>
        <taxon>Saccharomycetales</taxon>
        <taxon>Saccharomycetaceae</taxon>
        <taxon>Nakaseomyces</taxon>
    </lineage>
</organism>
<evidence type="ECO:0000256" key="2">
    <source>
        <dbReference type="ARBA" id="ARBA00022963"/>
    </source>
</evidence>
<dbReference type="GO" id="GO:0016042">
    <property type="term" value="P:lipid catabolic process"/>
    <property type="evidence" value="ECO:0007669"/>
    <property type="project" value="UniProtKB-KW"/>
</dbReference>
<dbReference type="VEuPathDB" id="FungiDB:B1J91_M10043g"/>
<dbReference type="Pfam" id="PF05057">
    <property type="entry name" value="DUF676"/>
    <property type="match status" value="1"/>
</dbReference>
<feature type="region of interest" description="Disordered" evidence="3">
    <location>
        <begin position="511"/>
        <end position="549"/>
    </location>
</feature>
<evidence type="ECO:0000256" key="3">
    <source>
        <dbReference type="SAM" id="MobiDB-lite"/>
    </source>
</evidence>
<dbReference type="GO" id="GO:0047372">
    <property type="term" value="F:monoacylglycerol lipase activity"/>
    <property type="evidence" value="ECO:0007669"/>
    <property type="project" value="TreeGrafter"/>
</dbReference>
<feature type="compositionally biased region" description="Basic and acidic residues" evidence="3">
    <location>
        <begin position="534"/>
        <end position="544"/>
    </location>
</feature>
<protein>
    <submittedName>
        <fullName evidence="6">Putative lipase</fullName>
    </submittedName>
</protein>
<evidence type="ECO:0000313" key="6">
    <source>
        <dbReference type="EMBL" id="KTB01943.1"/>
    </source>
</evidence>
<dbReference type="Proteomes" id="UP000054886">
    <property type="component" value="Unassembled WGS sequence"/>
</dbReference>
<comment type="caution">
    <text evidence="6">The sequence shown here is derived from an EMBL/GenBank/DDBJ whole genome shotgun (WGS) entry which is preliminary data.</text>
</comment>
<dbReference type="InterPro" id="IPR007751">
    <property type="entry name" value="DUF676_lipase-like"/>
</dbReference>
<proteinExistence type="inferred from homology"/>
<reference evidence="6 7" key="1">
    <citation type="submission" date="2015-10" db="EMBL/GenBank/DDBJ databases">
        <title>Draft genomes sequences of Candida glabrata isolates 1A, 1B, 2A, 2B, 3A and 3B.</title>
        <authorList>
            <person name="Haavelsrud O.E."/>
            <person name="Gaustad P."/>
        </authorList>
    </citation>
    <scope>NUCLEOTIDE SEQUENCE [LARGE SCALE GENOMIC DNA]</scope>
    <source>
        <strain evidence="6">910700640</strain>
    </source>
</reference>
<dbReference type="InterPro" id="IPR044294">
    <property type="entry name" value="Lipase-like"/>
</dbReference>
<feature type="compositionally biased region" description="Basic and acidic residues" evidence="3">
    <location>
        <begin position="452"/>
        <end position="464"/>
    </location>
</feature>
<keyword evidence="2" id="KW-0443">Lipid metabolism</keyword>
<dbReference type="InterPro" id="IPR016445">
    <property type="entry name" value="Rog1_fam"/>
</dbReference>
<dbReference type="EMBL" id="LLZZ01000128">
    <property type="protein sequence ID" value="KTB01943.1"/>
    <property type="molecule type" value="Genomic_DNA"/>
</dbReference>
<sequence length="685" mass="77711">MTTDKKPKGISAALTFGANGGFDNQNKMKKDGGLLLVHEKNSLGIGGMCRYILQVDHKKLKEDGIDTQELYLRFKNLESPLLRPVYLTGPYAFYIDVRPCNYDEDKTYIGSEDVAFCSDLKPDEKFKAKLYFNANSRLQTKNARDEIYSWTIDIISQLAVVTFPILKYSFKVGTSKKIVKKSKGKKVTSVRGLSLKMWDEKSLWNLPPKYPDKPIHLVILTHGIFSNVGCDMLYMKDKIEQTAMNIEERYNPNVVVRGCMDNMGKSAHGIYYLGKRLAKFVVRTVEELRKEYHVDKISFIGHSLGGPTQSMAIHYISVMYPDFFNTVSGIKPMHFIALASPFIGVIGDFPLYLSVPLDMGALGLTGRDLNLKYTPLTSNEGLSALTLAQENSHLPKNILEIIPQPPAQQVFQLFMNRTLYANIVHDGIVPLRTAALLYLDWRSLTQVKDIKKSAGEKSNNKITEDSPTDNESVSTTNKDNKMGEIPSESPNSKNFLQWALPQVIIKGPKMNKFKRGQIMDTKSNESSDTDTESSDSKQEQKFKGPSEASTFMSALSTLTAPVPTQEYIKNPKVRKDRVVHDRVYEPQDLPEQHYLKRSTMKRVVYPNESVNRIQERIARAWQMNMSWRKVLVEIQPDSHNNIVVRRRFVNLYGNVAVSHMVREHFGLEACKKQAGVNNNIKLTKL</sequence>
<dbReference type="PANTHER" id="PTHR12482">
    <property type="entry name" value="LIPASE ROG1-RELATED-RELATED"/>
    <property type="match status" value="1"/>
</dbReference>
<feature type="domain" description="DUF676" evidence="4">
    <location>
        <begin position="213"/>
        <end position="433"/>
    </location>
</feature>
<evidence type="ECO:0000256" key="1">
    <source>
        <dbReference type="ARBA" id="ARBA00007920"/>
    </source>
</evidence>
<dbReference type="CDD" id="cd00741">
    <property type="entry name" value="Lipase"/>
    <property type="match status" value="1"/>
</dbReference>
<keyword evidence="2" id="KW-0442">Lipid degradation</keyword>
<comment type="similarity">
    <text evidence="1">Belongs to the putative lipase ROG1 family.</text>
</comment>
<dbReference type="VEuPathDB" id="FungiDB:GVI51_M10021"/>
<dbReference type="Gene3D" id="3.40.50.1820">
    <property type="entry name" value="alpha/beta hydrolase"/>
    <property type="match status" value="1"/>
</dbReference>
<dbReference type="AlphaFoldDB" id="A0A0W0CQQ4"/>
<dbReference type="CGD" id="CAL0136299">
    <property type="gene designation" value="CAGL0M10043g"/>
</dbReference>
<dbReference type="VEuPathDB" id="FungiDB:CAGL0M10043g"/>
<name>A0A0W0CQQ4_CANGB</name>